<dbReference type="AlphaFoldDB" id="A0AAJ7SIK7"/>
<dbReference type="InterPro" id="IPR000683">
    <property type="entry name" value="Gfo/Idh/MocA-like_OxRdtase_N"/>
</dbReference>
<dbReference type="Gene3D" id="3.40.50.720">
    <property type="entry name" value="NAD(P)-binding Rossmann-like Domain"/>
    <property type="match status" value="1"/>
</dbReference>
<evidence type="ECO:0000313" key="13">
    <source>
        <dbReference type="Proteomes" id="UP000694867"/>
    </source>
</evidence>
<comment type="similarity">
    <text evidence="1">Belongs to the Gfo/Idh/MocA family.</text>
</comment>
<dbReference type="EC" id="1.1.1.179" evidence="4"/>
<dbReference type="Gene3D" id="3.30.360.10">
    <property type="entry name" value="Dihydrodipicolinate Reductase, domain 2"/>
    <property type="match status" value="1"/>
</dbReference>
<dbReference type="InterPro" id="IPR036291">
    <property type="entry name" value="NAD(P)-bd_dom_sf"/>
</dbReference>
<evidence type="ECO:0000256" key="5">
    <source>
        <dbReference type="ARBA" id="ARBA00040603"/>
    </source>
</evidence>
<organism evidence="13 14">
    <name type="scientific">Galendromus occidentalis</name>
    <name type="common">western predatory mite</name>
    <dbReference type="NCBI Taxonomy" id="34638"/>
    <lineage>
        <taxon>Eukaryota</taxon>
        <taxon>Metazoa</taxon>
        <taxon>Ecdysozoa</taxon>
        <taxon>Arthropoda</taxon>
        <taxon>Chelicerata</taxon>
        <taxon>Arachnida</taxon>
        <taxon>Acari</taxon>
        <taxon>Parasitiformes</taxon>
        <taxon>Mesostigmata</taxon>
        <taxon>Gamasina</taxon>
        <taxon>Phytoseioidea</taxon>
        <taxon>Phytoseiidae</taxon>
        <taxon>Typhlodrominae</taxon>
        <taxon>Galendromus</taxon>
    </lineage>
</organism>
<evidence type="ECO:0000256" key="1">
    <source>
        <dbReference type="ARBA" id="ARBA00010928"/>
    </source>
</evidence>
<gene>
    <name evidence="14" type="primary">LOC100904201</name>
</gene>
<dbReference type="SUPFAM" id="SSF51735">
    <property type="entry name" value="NAD(P)-binding Rossmann-fold domains"/>
    <property type="match status" value="1"/>
</dbReference>
<dbReference type="GO" id="GO:0047115">
    <property type="term" value="F:trans-1,2-dihydrobenzene-1,2-diol dehydrogenase activity"/>
    <property type="evidence" value="ECO:0007669"/>
    <property type="project" value="UniProtKB-EC"/>
</dbReference>
<reference evidence="14" key="1">
    <citation type="submission" date="2025-08" db="UniProtKB">
        <authorList>
            <consortium name="RefSeq"/>
        </authorList>
    </citation>
    <scope>IDENTIFICATION</scope>
</reference>
<dbReference type="Pfam" id="PF22725">
    <property type="entry name" value="GFO_IDH_MocA_C3"/>
    <property type="match status" value="1"/>
</dbReference>
<dbReference type="RefSeq" id="XP_028968711.1">
    <property type="nucleotide sequence ID" value="XM_029112878.1"/>
</dbReference>
<dbReference type="SUPFAM" id="SSF55347">
    <property type="entry name" value="Glyceraldehyde-3-phosphate dehydrogenase-like, C-terminal domain"/>
    <property type="match status" value="1"/>
</dbReference>
<proteinExistence type="inferred from homology"/>
<evidence type="ECO:0000313" key="14">
    <source>
        <dbReference type="RefSeq" id="XP_028968711.1"/>
    </source>
</evidence>
<dbReference type="GeneID" id="100904201"/>
<keyword evidence="13" id="KW-1185">Reference proteome</keyword>
<comment type="catalytic activity">
    <reaction evidence="9">
        <text>(1R,2R)-1,2-dihydrobenzene-1,2-diol + NADP(+) = catechol + NADPH + H(+)</text>
        <dbReference type="Rhea" id="RHEA:16729"/>
        <dbReference type="ChEBI" id="CHEBI:10702"/>
        <dbReference type="ChEBI" id="CHEBI:15378"/>
        <dbReference type="ChEBI" id="CHEBI:18135"/>
        <dbReference type="ChEBI" id="CHEBI:57783"/>
        <dbReference type="ChEBI" id="CHEBI:58349"/>
        <dbReference type="EC" id="1.3.1.20"/>
    </reaction>
</comment>
<comment type="catalytic activity">
    <reaction evidence="10">
        <text>D-xylose + NADP(+) = D-xylono-1,5-lactone + NADPH + H(+)</text>
        <dbReference type="Rhea" id="RHEA:22000"/>
        <dbReference type="ChEBI" id="CHEBI:15378"/>
        <dbReference type="ChEBI" id="CHEBI:15867"/>
        <dbReference type="ChEBI" id="CHEBI:53455"/>
        <dbReference type="ChEBI" id="CHEBI:57783"/>
        <dbReference type="ChEBI" id="CHEBI:58349"/>
        <dbReference type="EC" id="1.1.1.179"/>
    </reaction>
</comment>
<dbReference type="EC" id="1.3.1.20" evidence="3"/>
<evidence type="ECO:0000256" key="7">
    <source>
        <dbReference type="ARBA" id="ARBA00042988"/>
    </source>
</evidence>
<evidence type="ECO:0000256" key="10">
    <source>
        <dbReference type="ARBA" id="ARBA00049233"/>
    </source>
</evidence>
<evidence type="ECO:0000256" key="6">
    <source>
        <dbReference type="ARBA" id="ARBA00042926"/>
    </source>
</evidence>
<dbReference type="PANTHER" id="PTHR22604">
    <property type="entry name" value="OXIDOREDUCTASES"/>
    <property type="match status" value="1"/>
</dbReference>
<evidence type="ECO:0000256" key="8">
    <source>
        <dbReference type="ARBA" id="ARBA00043025"/>
    </source>
</evidence>
<dbReference type="PANTHER" id="PTHR22604:SF105">
    <property type="entry name" value="TRANS-1,2-DIHYDROBENZENE-1,2-DIOL DEHYDROGENASE"/>
    <property type="match status" value="1"/>
</dbReference>
<feature type="domain" description="Gfo/Idh/MocA-like oxidoreductase N-terminal" evidence="11">
    <location>
        <begin position="11"/>
        <end position="123"/>
    </location>
</feature>
<evidence type="ECO:0000259" key="12">
    <source>
        <dbReference type="Pfam" id="PF22725"/>
    </source>
</evidence>
<dbReference type="Pfam" id="PF01408">
    <property type="entry name" value="GFO_IDH_MocA"/>
    <property type="match status" value="1"/>
</dbReference>
<feature type="domain" description="GFO/IDH/MocA-like oxidoreductase" evidence="12">
    <location>
        <begin position="144"/>
        <end position="248"/>
    </location>
</feature>
<accession>A0AAJ7SIK7</accession>
<evidence type="ECO:0000256" key="9">
    <source>
        <dbReference type="ARBA" id="ARBA00047423"/>
    </source>
</evidence>
<evidence type="ECO:0000256" key="2">
    <source>
        <dbReference type="ARBA" id="ARBA00023002"/>
    </source>
</evidence>
<evidence type="ECO:0000256" key="4">
    <source>
        <dbReference type="ARBA" id="ARBA00038984"/>
    </source>
</evidence>
<dbReference type="Proteomes" id="UP000694867">
    <property type="component" value="Unplaced"/>
</dbReference>
<keyword evidence="2" id="KW-0560">Oxidoreductase</keyword>
<dbReference type="GO" id="GO:0047837">
    <property type="term" value="F:D-xylose 1-dehydrogenase (NADP+) activity"/>
    <property type="evidence" value="ECO:0007669"/>
    <property type="project" value="UniProtKB-EC"/>
</dbReference>
<name>A0AAJ7SIK7_9ACAR</name>
<evidence type="ECO:0000256" key="3">
    <source>
        <dbReference type="ARBA" id="ARBA00038853"/>
    </source>
</evidence>
<dbReference type="GO" id="GO:0000166">
    <property type="term" value="F:nucleotide binding"/>
    <property type="evidence" value="ECO:0007669"/>
    <property type="project" value="InterPro"/>
</dbReference>
<protein>
    <recommendedName>
        <fullName evidence="5">Trans-1,2-dihydrobenzene-1,2-diol dehydrogenase</fullName>
        <ecNumber evidence="4">1.1.1.179</ecNumber>
        <ecNumber evidence="3">1.3.1.20</ecNumber>
    </recommendedName>
    <alternativeName>
        <fullName evidence="8">D-xylose 1-dehydrogenase</fullName>
    </alternativeName>
    <alternativeName>
        <fullName evidence="7">D-xylose-NADP dehydrogenase</fullName>
    </alternativeName>
    <alternativeName>
        <fullName evidence="6">Dimeric dihydrodiol dehydrogenase</fullName>
    </alternativeName>
</protein>
<sequence length="332" mass="36969">MILSKMATVWGILSAGKISHDFVTALRSLENHEVKVVAAKNLDNAKKFAALHKIPVILDNYEDIITQGVDVVYCGSLNTQHYELVKLLLENKIPVLCEKPLTMYAKHTQALVKIARENKVFLMEAIWSRFLPVYDELRKNLPSIGEIQQVNVTFGSKEIKKCERVTKPELGGSSILDIGVYCVNFAQLIFQDEVPVQIQAVGDISSDGVDFQTAMILKYRSGKFASLTTSLTADLPCEAIVHGVNGSIKLANPFWCPESLDVNGRKIHLPFPETLLPCNYVNSSGLRYEAMHVRECLQKGLTESPVLPLDATLKIAEIMEICLKKVGAKQWQ</sequence>
<dbReference type="InterPro" id="IPR050984">
    <property type="entry name" value="Gfo/Idh/MocA_domain"/>
</dbReference>
<evidence type="ECO:0000259" key="11">
    <source>
        <dbReference type="Pfam" id="PF01408"/>
    </source>
</evidence>
<dbReference type="InterPro" id="IPR055170">
    <property type="entry name" value="GFO_IDH_MocA-like_dom"/>
</dbReference>